<feature type="signal peptide" evidence="1">
    <location>
        <begin position="1"/>
        <end position="16"/>
    </location>
</feature>
<protein>
    <submittedName>
        <fullName evidence="3">Uncharacterized protein LOC100745258</fullName>
    </submittedName>
</protein>
<evidence type="ECO:0000313" key="3">
    <source>
        <dbReference type="RefSeq" id="XP_003489776.1"/>
    </source>
</evidence>
<evidence type="ECO:0000313" key="2">
    <source>
        <dbReference type="Proteomes" id="UP000515180"/>
    </source>
</evidence>
<evidence type="ECO:0000256" key="1">
    <source>
        <dbReference type="SAM" id="SignalP"/>
    </source>
</evidence>
<organism evidence="2 3">
    <name type="scientific">Bombus impatiens</name>
    <name type="common">Bumblebee</name>
    <dbReference type="NCBI Taxonomy" id="132113"/>
    <lineage>
        <taxon>Eukaryota</taxon>
        <taxon>Metazoa</taxon>
        <taxon>Ecdysozoa</taxon>
        <taxon>Arthropoda</taxon>
        <taxon>Hexapoda</taxon>
        <taxon>Insecta</taxon>
        <taxon>Pterygota</taxon>
        <taxon>Neoptera</taxon>
        <taxon>Endopterygota</taxon>
        <taxon>Hymenoptera</taxon>
        <taxon>Apocrita</taxon>
        <taxon>Aculeata</taxon>
        <taxon>Apoidea</taxon>
        <taxon>Anthophila</taxon>
        <taxon>Apidae</taxon>
        <taxon>Bombus</taxon>
        <taxon>Pyrobombus</taxon>
    </lineage>
</organism>
<dbReference type="KEGG" id="bim:100745258"/>
<sequence>MHVVLIPFFLAANVTTFDSRAWVYGPEYVFDVNITHALSDGLLGDALFQTSVTTTLKCRPKSMDQLLCHFEGITVEDMSGGHIELGEIGTPFVIEFSPRGIENIGFSSTINKKKLNILRKIFKELSTEIDLSKYANVVLPYLSYAGDKDYPLNDCSSLFVIYEFYDSDDLHRSNREESYDRSKKRNYNLEVMSLPNRSTDKTVVFEKWTDKRNSKCHPTLRKTMTNFEIDEYISRMYINNNTFESETRISQRVSNNIAKRNFTLQDITSVKLLGIKPATDLLPFINFDKFERLHPIEAMDNNNNNNN</sequence>
<feature type="chain" id="PRO_5028153940" evidence="1">
    <location>
        <begin position="17"/>
        <end position="307"/>
    </location>
</feature>
<dbReference type="OrthoDB" id="7572579at2759"/>
<dbReference type="Proteomes" id="UP000515180">
    <property type="component" value="Unplaced"/>
</dbReference>
<gene>
    <name evidence="3" type="primary">LOC100745258</name>
</gene>
<reference evidence="3" key="1">
    <citation type="submission" date="2025-08" db="UniProtKB">
        <authorList>
            <consortium name="RefSeq"/>
        </authorList>
    </citation>
    <scope>IDENTIFICATION</scope>
</reference>
<name>A0A6P3DRZ1_BOMIM</name>
<proteinExistence type="predicted"/>
<dbReference type="AlphaFoldDB" id="A0A6P3DRZ1"/>
<dbReference type="OMA" id="PRYVDFS"/>
<dbReference type="RefSeq" id="XP_003489776.1">
    <property type="nucleotide sequence ID" value="XM_003489728.4"/>
</dbReference>
<keyword evidence="1" id="KW-0732">Signal</keyword>
<accession>A0A6P3DRZ1</accession>
<keyword evidence="2" id="KW-1185">Reference proteome</keyword>
<dbReference type="GeneID" id="100745258"/>